<dbReference type="CDD" id="cd04186">
    <property type="entry name" value="GT_2_like_c"/>
    <property type="match status" value="1"/>
</dbReference>
<dbReference type="PANTHER" id="PTHR43179:SF12">
    <property type="entry name" value="GALACTOFURANOSYLTRANSFERASE GLFT2"/>
    <property type="match status" value="1"/>
</dbReference>
<dbReference type="GO" id="GO:0016757">
    <property type="term" value="F:glycosyltransferase activity"/>
    <property type="evidence" value="ECO:0007669"/>
    <property type="project" value="UniProtKB-KW"/>
</dbReference>
<dbReference type="RefSeq" id="WP_012872059.1">
    <property type="nucleotide sequence ID" value="NC_013523.1"/>
</dbReference>
<feature type="domain" description="Glycosyltransferase 2-like" evidence="4">
    <location>
        <begin position="6"/>
        <end position="176"/>
    </location>
</feature>
<keyword evidence="6" id="KW-1185">Reference proteome</keyword>
<reference evidence="6" key="1">
    <citation type="submission" date="2009-11" db="EMBL/GenBank/DDBJ databases">
        <title>The complete chromosome 1 of Sphaerobacter thermophilus DSM 20745.</title>
        <authorList>
            <person name="Lucas S."/>
            <person name="Copeland A."/>
            <person name="Lapidus A."/>
            <person name="Glavina del Rio T."/>
            <person name="Dalin E."/>
            <person name="Tice H."/>
            <person name="Bruce D."/>
            <person name="Goodwin L."/>
            <person name="Pitluck S."/>
            <person name="Kyrpides N."/>
            <person name="Mavromatis K."/>
            <person name="Ivanova N."/>
            <person name="Mikhailova N."/>
            <person name="LaButti K.M."/>
            <person name="Clum A."/>
            <person name="Sun H.I."/>
            <person name="Brettin T."/>
            <person name="Detter J.C."/>
            <person name="Han C."/>
            <person name="Larimer F."/>
            <person name="Land M."/>
            <person name="Hauser L."/>
            <person name="Markowitz V."/>
            <person name="Cheng J.F."/>
            <person name="Hugenholtz P."/>
            <person name="Woyke T."/>
            <person name="Wu D."/>
            <person name="Steenblock K."/>
            <person name="Schneider S."/>
            <person name="Pukall R."/>
            <person name="Goeker M."/>
            <person name="Klenk H.P."/>
            <person name="Eisen J.A."/>
        </authorList>
    </citation>
    <scope>NUCLEOTIDE SEQUENCE [LARGE SCALE GENOMIC DNA]</scope>
    <source>
        <strain evidence="6">ATCC 49802 / DSM 20745 / S 6022</strain>
    </source>
</reference>
<accession>D1C445</accession>
<evidence type="ECO:0000256" key="3">
    <source>
        <dbReference type="ARBA" id="ARBA00022679"/>
    </source>
</evidence>
<evidence type="ECO:0000313" key="6">
    <source>
        <dbReference type="Proteomes" id="UP000002027"/>
    </source>
</evidence>
<dbReference type="InterPro" id="IPR029044">
    <property type="entry name" value="Nucleotide-diphossugar_trans"/>
</dbReference>
<keyword evidence="3 5" id="KW-0808">Transferase</keyword>
<keyword evidence="2" id="KW-0328">Glycosyltransferase</keyword>
<gene>
    <name evidence="5" type="ordered locus">Sthe_1578</name>
</gene>
<dbReference type="Proteomes" id="UP000002027">
    <property type="component" value="Chromosome 1"/>
</dbReference>
<name>D1C445_SPHTD</name>
<dbReference type="eggNOG" id="COG1216">
    <property type="taxonomic scope" value="Bacteria"/>
</dbReference>
<dbReference type="InterPro" id="IPR001173">
    <property type="entry name" value="Glyco_trans_2-like"/>
</dbReference>
<protein>
    <submittedName>
        <fullName evidence="5">Glycosyl transferase family 2</fullName>
    </submittedName>
</protein>
<dbReference type="KEGG" id="sti:Sthe_1578"/>
<dbReference type="Pfam" id="PF00535">
    <property type="entry name" value="Glycos_transf_2"/>
    <property type="match status" value="1"/>
</dbReference>
<evidence type="ECO:0000256" key="1">
    <source>
        <dbReference type="ARBA" id="ARBA00006739"/>
    </source>
</evidence>
<dbReference type="CAZy" id="GT2">
    <property type="family name" value="Glycosyltransferase Family 2"/>
</dbReference>
<dbReference type="EMBL" id="CP001823">
    <property type="protein sequence ID" value="ACZ39012.1"/>
    <property type="molecule type" value="Genomic_DNA"/>
</dbReference>
<evidence type="ECO:0000259" key="4">
    <source>
        <dbReference type="Pfam" id="PF00535"/>
    </source>
</evidence>
<evidence type="ECO:0000313" key="5">
    <source>
        <dbReference type="EMBL" id="ACZ39012.1"/>
    </source>
</evidence>
<sequence>MALSTSVVIVNYNGWPLLRGCLASLREQERPADEIIVVDNGSRDETTRFLPVEFPEVRLVDAGRNLGFAAGNNLGIAHARGEVVVLLNNDTVAEPGFIARITEPLERDPAVGAVAATMVFAGAPDIVASAGIEVYRDGLALDRGVGLPRATLTAPAPVFGASAGAAAYRRAALDDVGFLPEPFFMYLEDVDLAWRLRLRGWEAVHAPGAVVRHFYSASSVEGSAWKRRLLARNRLWVIARCMPTPLLRRGGWAVLRYEAMAGGYALTRRDWAALDGRLRGLMGLPARLQERRVIQGAATVSAEKVGRWLQSPLPPTELLRVRRLTAELAVNGAGSWSGQQAAPPA</sequence>
<organism evidence="5 6">
    <name type="scientific">Sphaerobacter thermophilus (strain ATCC 49802 / DSM 20745 / KCCM 41009 / NCIMB 13125 / S 6022)</name>
    <dbReference type="NCBI Taxonomy" id="479434"/>
    <lineage>
        <taxon>Bacteria</taxon>
        <taxon>Pseudomonadati</taxon>
        <taxon>Thermomicrobiota</taxon>
        <taxon>Thermomicrobia</taxon>
        <taxon>Sphaerobacterales</taxon>
        <taxon>Sphaerobacterineae</taxon>
        <taxon>Sphaerobacteraceae</taxon>
        <taxon>Sphaerobacter</taxon>
    </lineage>
</organism>
<dbReference type="PANTHER" id="PTHR43179">
    <property type="entry name" value="RHAMNOSYLTRANSFERASE WBBL"/>
    <property type="match status" value="1"/>
</dbReference>
<reference evidence="5 6" key="2">
    <citation type="journal article" date="2010" name="Stand. Genomic Sci.">
        <title>Complete genome sequence of Desulfohalobium retbaense type strain (HR(100)).</title>
        <authorList>
            <person name="Spring S."/>
            <person name="Nolan M."/>
            <person name="Lapidus A."/>
            <person name="Glavina Del Rio T."/>
            <person name="Copeland A."/>
            <person name="Tice H."/>
            <person name="Cheng J.F."/>
            <person name="Lucas S."/>
            <person name="Land M."/>
            <person name="Chen F."/>
            <person name="Bruce D."/>
            <person name="Goodwin L."/>
            <person name="Pitluck S."/>
            <person name="Ivanova N."/>
            <person name="Mavromatis K."/>
            <person name="Mikhailova N."/>
            <person name="Pati A."/>
            <person name="Chen A."/>
            <person name="Palaniappan K."/>
            <person name="Hauser L."/>
            <person name="Chang Y.J."/>
            <person name="Jeffries C.D."/>
            <person name="Munk C."/>
            <person name="Kiss H."/>
            <person name="Chain P."/>
            <person name="Han C."/>
            <person name="Brettin T."/>
            <person name="Detter J.C."/>
            <person name="Schuler E."/>
            <person name="Goker M."/>
            <person name="Rohde M."/>
            <person name="Bristow J."/>
            <person name="Eisen J.A."/>
            <person name="Markowitz V."/>
            <person name="Hugenholtz P."/>
            <person name="Kyrpides N.C."/>
            <person name="Klenk H.P."/>
        </authorList>
    </citation>
    <scope>NUCLEOTIDE SEQUENCE [LARGE SCALE GENOMIC DNA]</scope>
    <source>
        <strain evidence="6">ATCC 49802 / DSM 20745 / S 6022</strain>
    </source>
</reference>
<dbReference type="FunCoup" id="D1C445">
    <property type="interactions" value="189"/>
</dbReference>
<dbReference type="STRING" id="479434.Sthe_1578"/>
<dbReference type="AlphaFoldDB" id="D1C445"/>
<dbReference type="InParanoid" id="D1C445"/>
<comment type="similarity">
    <text evidence="1">Belongs to the glycosyltransferase 2 family.</text>
</comment>
<dbReference type="SUPFAM" id="SSF53448">
    <property type="entry name" value="Nucleotide-diphospho-sugar transferases"/>
    <property type="match status" value="1"/>
</dbReference>
<evidence type="ECO:0000256" key="2">
    <source>
        <dbReference type="ARBA" id="ARBA00022676"/>
    </source>
</evidence>
<dbReference type="Gene3D" id="3.90.550.10">
    <property type="entry name" value="Spore Coat Polysaccharide Biosynthesis Protein SpsA, Chain A"/>
    <property type="match status" value="1"/>
</dbReference>
<dbReference type="HOGENOM" id="CLU_023845_4_0_0"/>
<proteinExistence type="inferred from homology"/>